<dbReference type="AlphaFoldDB" id="A0A4S4N1R9"/>
<organism evidence="1 2">
    <name type="scientific">Antrodiella citrinella</name>
    <dbReference type="NCBI Taxonomy" id="2447956"/>
    <lineage>
        <taxon>Eukaryota</taxon>
        <taxon>Fungi</taxon>
        <taxon>Dikarya</taxon>
        <taxon>Basidiomycota</taxon>
        <taxon>Agaricomycotina</taxon>
        <taxon>Agaricomycetes</taxon>
        <taxon>Polyporales</taxon>
        <taxon>Steccherinaceae</taxon>
        <taxon>Antrodiella</taxon>
    </lineage>
</organism>
<proteinExistence type="predicted"/>
<comment type="caution">
    <text evidence="1">The sequence shown here is derived from an EMBL/GenBank/DDBJ whole genome shotgun (WGS) entry which is preliminary data.</text>
</comment>
<gene>
    <name evidence="1" type="ORF">EUX98_g1357</name>
</gene>
<name>A0A4S4N1R9_9APHY</name>
<evidence type="ECO:0000313" key="1">
    <source>
        <dbReference type="EMBL" id="THH32862.1"/>
    </source>
</evidence>
<evidence type="ECO:0000313" key="2">
    <source>
        <dbReference type="Proteomes" id="UP000308730"/>
    </source>
</evidence>
<reference evidence="1 2" key="1">
    <citation type="submission" date="2019-02" db="EMBL/GenBank/DDBJ databases">
        <title>Genome sequencing of the rare red list fungi Antrodiella citrinella (Flaviporus citrinellus).</title>
        <authorList>
            <person name="Buettner E."/>
            <person name="Kellner H."/>
        </authorList>
    </citation>
    <scope>NUCLEOTIDE SEQUENCE [LARGE SCALE GENOMIC DNA]</scope>
    <source>
        <strain evidence="1 2">DSM 108506</strain>
    </source>
</reference>
<dbReference type="EMBL" id="SGPM01000014">
    <property type="protein sequence ID" value="THH32862.1"/>
    <property type="molecule type" value="Genomic_DNA"/>
</dbReference>
<sequence length="243" mass="24877">MSKSVANVPANLAALKTAFSGILVGANALAATEPKMLAAGYITAAEASVVDWATASTGWVAPIAAITARINALVALSNVVSFRAALSACLTVVLAATSEPVRTDPLWTLIANISNTQRTSTQALVSLQQNVSTSLTNWNAALTAANANTAGPVSAITSCLQTIVGAIPSAIQVLPFLDQYQDALAADVAGIMVWAAKDTAGLQADVPFVLKTFEYTNTTSYAADAAAMTAFTATNWAAIQSVQ</sequence>
<keyword evidence="2" id="KW-1185">Reference proteome</keyword>
<dbReference type="Proteomes" id="UP000308730">
    <property type="component" value="Unassembled WGS sequence"/>
</dbReference>
<accession>A0A4S4N1R9</accession>
<protein>
    <submittedName>
        <fullName evidence="1">Uncharacterized protein</fullName>
    </submittedName>
</protein>